<dbReference type="Proteomes" id="UP000186922">
    <property type="component" value="Unassembled WGS sequence"/>
</dbReference>
<proteinExistence type="predicted"/>
<organism evidence="1 2">
    <name type="scientific">Ramazzottius varieornatus</name>
    <name type="common">Water bear</name>
    <name type="synonym">Tardigrade</name>
    <dbReference type="NCBI Taxonomy" id="947166"/>
    <lineage>
        <taxon>Eukaryota</taxon>
        <taxon>Metazoa</taxon>
        <taxon>Ecdysozoa</taxon>
        <taxon>Tardigrada</taxon>
        <taxon>Eutardigrada</taxon>
        <taxon>Parachela</taxon>
        <taxon>Hypsibioidea</taxon>
        <taxon>Ramazzottiidae</taxon>
        <taxon>Ramazzottius</taxon>
    </lineage>
</organism>
<accession>A0A1D1UPP7</accession>
<keyword evidence="2" id="KW-1185">Reference proteome</keyword>
<sequence>MNLKEITVEVLKDYDMIIKTFTINSAWIDEATTCRGCEASSGLDFFVPDFAWQVKPLCGNRLLWKEAACEK</sequence>
<comment type="caution">
    <text evidence="1">The sequence shown here is derived from an EMBL/GenBank/DDBJ whole genome shotgun (WGS) entry which is preliminary data.</text>
</comment>
<gene>
    <name evidence="1" type="primary">RvY_01812-1</name>
    <name evidence="1" type="synonym">RvY_01812.1</name>
    <name evidence="1" type="ORF">RvY_01812</name>
</gene>
<reference evidence="1 2" key="1">
    <citation type="journal article" date="2016" name="Nat. Commun.">
        <title>Extremotolerant tardigrade genome and improved radiotolerance of human cultured cells by tardigrade-unique protein.</title>
        <authorList>
            <person name="Hashimoto T."/>
            <person name="Horikawa D.D."/>
            <person name="Saito Y."/>
            <person name="Kuwahara H."/>
            <person name="Kozuka-Hata H."/>
            <person name="Shin-I T."/>
            <person name="Minakuchi Y."/>
            <person name="Ohishi K."/>
            <person name="Motoyama A."/>
            <person name="Aizu T."/>
            <person name="Enomoto A."/>
            <person name="Kondo K."/>
            <person name="Tanaka S."/>
            <person name="Hara Y."/>
            <person name="Koshikawa S."/>
            <person name="Sagara H."/>
            <person name="Miura T."/>
            <person name="Yokobori S."/>
            <person name="Miyagawa K."/>
            <person name="Suzuki Y."/>
            <person name="Kubo T."/>
            <person name="Oyama M."/>
            <person name="Kohara Y."/>
            <person name="Fujiyama A."/>
            <person name="Arakawa K."/>
            <person name="Katayama T."/>
            <person name="Toyoda A."/>
            <person name="Kunieda T."/>
        </authorList>
    </citation>
    <scope>NUCLEOTIDE SEQUENCE [LARGE SCALE GENOMIC DNA]</scope>
    <source>
        <strain evidence="1 2">YOKOZUNA-1</strain>
    </source>
</reference>
<dbReference type="EMBL" id="BDGG01000001">
    <property type="protein sequence ID" value="GAU89237.1"/>
    <property type="molecule type" value="Genomic_DNA"/>
</dbReference>
<protein>
    <submittedName>
        <fullName evidence="1">Uncharacterized protein</fullName>
    </submittedName>
</protein>
<dbReference type="AlphaFoldDB" id="A0A1D1UPP7"/>
<evidence type="ECO:0000313" key="1">
    <source>
        <dbReference type="EMBL" id="GAU89237.1"/>
    </source>
</evidence>
<evidence type="ECO:0000313" key="2">
    <source>
        <dbReference type="Proteomes" id="UP000186922"/>
    </source>
</evidence>
<name>A0A1D1UPP7_RAMVA</name>